<dbReference type="Proteomes" id="UP000830639">
    <property type="component" value="Chromosome"/>
</dbReference>
<name>A0ABY4JR81_9BACI</name>
<sequence length="156" mass="18072">MMKRFATYYPYERKLLIEGLHKLIQEETNNPQSFVDSRFTFAHLAKDIGMKVVLVGFGVSAVALLIPTSKLFLYPVRMVIENAYYHVIDWVHYDVGHHIHKLIAMKINLGHYIASIDAHQTTSSPLEKDGHYILDKIDGKMKNHFEGVKDFLERNK</sequence>
<keyword evidence="1" id="KW-0812">Transmembrane</keyword>
<proteinExistence type="predicted"/>
<protein>
    <submittedName>
        <fullName evidence="2">Uncharacterized protein</fullName>
    </submittedName>
</protein>
<gene>
    <name evidence="2" type="ORF">MY490_11160</name>
</gene>
<organism evidence="2 3">
    <name type="scientific">Gottfriedia acidiceleris</name>
    <dbReference type="NCBI Taxonomy" id="371036"/>
    <lineage>
        <taxon>Bacteria</taxon>
        <taxon>Bacillati</taxon>
        <taxon>Bacillota</taxon>
        <taxon>Bacilli</taxon>
        <taxon>Bacillales</taxon>
        <taxon>Bacillaceae</taxon>
        <taxon>Gottfriedia</taxon>
    </lineage>
</organism>
<dbReference type="RefSeq" id="WP_248269255.1">
    <property type="nucleotide sequence ID" value="NZ_CP096034.1"/>
</dbReference>
<evidence type="ECO:0000256" key="1">
    <source>
        <dbReference type="SAM" id="Phobius"/>
    </source>
</evidence>
<reference evidence="2 3" key="1">
    <citation type="submission" date="2022-04" db="EMBL/GenBank/DDBJ databases">
        <title>Mechanism of arsenic methylation and mitigation arsenic toxicity by Bacillus sp. LH14 from an Arsenic-Contaminated Paddy Soil.</title>
        <authorList>
            <person name="Wang D."/>
        </authorList>
    </citation>
    <scope>NUCLEOTIDE SEQUENCE [LARGE SCALE GENOMIC DNA]</scope>
    <source>
        <strain evidence="2 3">LH14</strain>
    </source>
</reference>
<feature type="transmembrane region" description="Helical" evidence="1">
    <location>
        <begin position="48"/>
        <end position="68"/>
    </location>
</feature>
<accession>A0ABY4JR81</accession>
<keyword evidence="1" id="KW-1133">Transmembrane helix</keyword>
<keyword evidence="3" id="KW-1185">Reference proteome</keyword>
<dbReference type="EMBL" id="CP096034">
    <property type="protein sequence ID" value="UPM56351.1"/>
    <property type="molecule type" value="Genomic_DNA"/>
</dbReference>
<keyword evidence="1" id="KW-0472">Membrane</keyword>
<evidence type="ECO:0000313" key="2">
    <source>
        <dbReference type="EMBL" id="UPM56351.1"/>
    </source>
</evidence>
<evidence type="ECO:0000313" key="3">
    <source>
        <dbReference type="Proteomes" id="UP000830639"/>
    </source>
</evidence>